<name>A0ABT5KJY6_9BURK</name>
<dbReference type="SUPFAM" id="SSF56601">
    <property type="entry name" value="beta-lactamase/transpeptidase-like"/>
    <property type="match status" value="1"/>
</dbReference>
<accession>A0ABT5KJY6</accession>
<dbReference type="Proteomes" id="UP001221189">
    <property type="component" value="Unassembled WGS sequence"/>
</dbReference>
<keyword evidence="1" id="KW-0732">Signal</keyword>
<gene>
    <name evidence="4" type="ORF">PRZ03_22015</name>
</gene>
<evidence type="ECO:0000313" key="4">
    <source>
        <dbReference type="EMBL" id="MDC8774248.1"/>
    </source>
</evidence>
<dbReference type="Gene3D" id="2.40.128.600">
    <property type="match status" value="1"/>
</dbReference>
<dbReference type="RefSeq" id="WP_273602275.1">
    <property type="nucleotide sequence ID" value="NZ_JAQQXT010000019.1"/>
</dbReference>
<evidence type="ECO:0000259" key="3">
    <source>
        <dbReference type="Pfam" id="PF11954"/>
    </source>
</evidence>
<dbReference type="GO" id="GO:0016787">
    <property type="term" value="F:hydrolase activity"/>
    <property type="evidence" value="ECO:0007669"/>
    <property type="project" value="UniProtKB-KW"/>
</dbReference>
<protein>
    <submittedName>
        <fullName evidence="4">Serine hydrolase</fullName>
    </submittedName>
</protein>
<dbReference type="Pfam" id="PF00144">
    <property type="entry name" value="Beta-lactamase"/>
    <property type="match status" value="1"/>
</dbReference>
<dbReference type="PANTHER" id="PTHR46825:SF15">
    <property type="entry name" value="BETA-LACTAMASE-RELATED DOMAIN-CONTAINING PROTEIN"/>
    <property type="match status" value="1"/>
</dbReference>
<dbReference type="EMBL" id="JAQQXT010000019">
    <property type="protein sequence ID" value="MDC8774248.1"/>
    <property type="molecule type" value="Genomic_DNA"/>
</dbReference>
<dbReference type="Pfam" id="PF11954">
    <property type="entry name" value="DUF3471"/>
    <property type="match status" value="1"/>
</dbReference>
<keyword evidence="5" id="KW-1185">Reference proteome</keyword>
<dbReference type="InterPro" id="IPR001466">
    <property type="entry name" value="Beta-lactam-related"/>
</dbReference>
<evidence type="ECO:0000313" key="5">
    <source>
        <dbReference type="Proteomes" id="UP001221189"/>
    </source>
</evidence>
<dbReference type="InterPro" id="IPR012338">
    <property type="entry name" value="Beta-lactam/transpept-like"/>
</dbReference>
<proteinExistence type="predicted"/>
<keyword evidence="4" id="KW-0378">Hydrolase</keyword>
<feature type="chain" id="PRO_5047098380" evidence="1">
    <location>
        <begin position="19"/>
        <end position="595"/>
    </location>
</feature>
<dbReference type="InterPro" id="IPR050491">
    <property type="entry name" value="AmpC-like"/>
</dbReference>
<evidence type="ECO:0000256" key="1">
    <source>
        <dbReference type="SAM" id="SignalP"/>
    </source>
</evidence>
<feature type="domain" description="Beta-lactamase-related" evidence="2">
    <location>
        <begin position="41"/>
        <end position="366"/>
    </location>
</feature>
<evidence type="ECO:0000259" key="2">
    <source>
        <dbReference type="Pfam" id="PF00144"/>
    </source>
</evidence>
<dbReference type="PANTHER" id="PTHR46825">
    <property type="entry name" value="D-ALANYL-D-ALANINE-CARBOXYPEPTIDASE/ENDOPEPTIDASE AMPH"/>
    <property type="match status" value="1"/>
</dbReference>
<feature type="signal peptide" evidence="1">
    <location>
        <begin position="1"/>
        <end position="18"/>
    </location>
</feature>
<feature type="domain" description="Peptidase S12 Pab87-related C-terminal" evidence="3">
    <location>
        <begin position="405"/>
        <end position="500"/>
    </location>
</feature>
<dbReference type="Gene3D" id="3.40.710.10">
    <property type="entry name" value="DD-peptidase/beta-lactamase superfamily"/>
    <property type="match status" value="1"/>
</dbReference>
<organism evidence="4 5">
    <name type="scientific">Roseateles albus</name>
    <dbReference type="NCBI Taxonomy" id="2987525"/>
    <lineage>
        <taxon>Bacteria</taxon>
        <taxon>Pseudomonadati</taxon>
        <taxon>Pseudomonadota</taxon>
        <taxon>Betaproteobacteria</taxon>
        <taxon>Burkholderiales</taxon>
        <taxon>Sphaerotilaceae</taxon>
        <taxon>Roseateles</taxon>
    </lineage>
</organism>
<sequence length="595" mass="65524">MKFLLISAACLLSLAAQAQQQAPLPAEFADWDAFMAEQLALWKVPGASISIVKDGKVILSRGYGFRDLEKKLPMTENTVQPIASTTKSFTVAALATLVRDGKIKWDEPVREYLPDFRLHSDYATQTVTVRDLVTHRSGLPRHDAVWFNSQLSREELIKRVRHFELSAEPRARFQYNNLMYMTAGFLGGKVAGSSWEALVSEKVLKPLDMNATNFSIKDLLKAPDHGTGYSLDNDEQPQAKPYTPIDAMGPTGSLNSSARDMANYLLMLTADGSYKGKTLITSGDLRAMTSGQMTLPDARLWPERNGPQYGMGWFVSNYRGVTLVDHGGNMPGAATTVGFVPARNIGVYATVNIGNSAMRDVILYAAIDRLLGLQPVDWTARLHGNYLKALAAEKAAETQQLNTGKPGTKPALDLVEYAGEYEHPGYGILTIGGDAKQGLKMRYNDMQAALPHWHYEVFQAPKDKLSELSETRVQFLSNFEGDVDALRVELEPAVKAIEFKRLPDRHFKDQAFLAKFAGTYAIGSNELTITLRPDGVLTMAGRTGAPSELLGLRGNRFQVKGRNGFSVEFLPDAGGRYSQMAMRQNGSATVAQRKD</sequence>
<comment type="caution">
    <text evidence="4">The sequence shown here is derived from an EMBL/GenBank/DDBJ whole genome shotgun (WGS) entry which is preliminary data.</text>
</comment>
<reference evidence="4 5" key="1">
    <citation type="submission" date="2022-10" db="EMBL/GenBank/DDBJ databases">
        <title>Paucibacter sp. hw1 Genome sequencing.</title>
        <authorList>
            <person name="Park S."/>
        </authorList>
    </citation>
    <scope>NUCLEOTIDE SEQUENCE [LARGE SCALE GENOMIC DNA]</scope>
    <source>
        <strain evidence="5">hw1</strain>
    </source>
</reference>
<dbReference type="InterPro" id="IPR021860">
    <property type="entry name" value="Peptidase_S12_Pab87-rel_C"/>
</dbReference>